<dbReference type="SMART" id="SM00577">
    <property type="entry name" value="CPDc"/>
    <property type="match status" value="1"/>
</dbReference>
<feature type="domain" description="FCP1 homology" evidence="2">
    <location>
        <begin position="70"/>
        <end position="226"/>
    </location>
</feature>
<evidence type="ECO:0000313" key="3">
    <source>
        <dbReference type="EMBL" id="GAX85730.1"/>
    </source>
</evidence>
<dbReference type="SUPFAM" id="SSF56784">
    <property type="entry name" value="HAD-like"/>
    <property type="match status" value="1"/>
</dbReference>
<dbReference type="AlphaFoldDB" id="A0A250XSF4"/>
<keyword evidence="4" id="KW-1185">Reference proteome</keyword>
<dbReference type="CDD" id="cd07521">
    <property type="entry name" value="HAD_FCP1-like"/>
    <property type="match status" value="1"/>
</dbReference>
<dbReference type="Gene3D" id="3.40.50.1000">
    <property type="entry name" value="HAD superfamily/HAD-like"/>
    <property type="match status" value="1"/>
</dbReference>
<feature type="compositionally biased region" description="Basic and acidic residues" evidence="1">
    <location>
        <begin position="331"/>
        <end position="342"/>
    </location>
</feature>
<dbReference type="InterPro" id="IPR050365">
    <property type="entry name" value="TIM50"/>
</dbReference>
<evidence type="ECO:0000256" key="1">
    <source>
        <dbReference type="SAM" id="MobiDB-lite"/>
    </source>
</evidence>
<name>A0A250XSF4_9CHLO</name>
<dbReference type="InterPro" id="IPR036412">
    <property type="entry name" value="HAD-like_sf"/>
</dbReference>
<dbReference type="EMBL" id="BEGY01000187">
    <property type="protein sequence ID" value="GAX85730.1"/>
    <property type="molecule type" value="Genomic_DNA"/>
</dbReference>
<sequence>MIVGALNGMYADAQAAVNAVTARIRVVEDTMSTSCSTDMTDNATFVNIPTDVAHLLDALRQRQSPARAQPPARGWTLALDLDETLVHTLPGGQTLVRPYAIKFLDRVQSLGFDEVVLFTAGTLPYASPIADALEATVNAAFSWRATFPFRFNRRLYRDACTFLTPSFVVKDLERVRRNATSRVILVDNTPSAYGLQPKSGLHPVVSNVGAPQGAHQQALRPAPCGNALRGRHASGAPAAVDRSRADDADDGPAGPDGPGSYHVRGRPRGRPGRQRILLLLDKRQPAATELPGRLAPLCSANAGHRQLAGLRSLPRRRSDRPAPVRPRPRPRRQDRGPRDARAGRCASAHVRPTPRTGLKPGRRLCGMIMDPSTTPPPSTIAAVDKKVSKPRKRALTKKQPSDEQTPVTKEEEQKLFIIQSSSNDLPLWTSPGSDDENIVVRLQVTPDNVSRSCLDAYNTDAAPHSWSSGAGTDAAPNGWSSSSSTKDASAPSKQSSAPIEFERHRIVDVLADFALKSQADDWPLSTSVLCYWCCHRFDSAPLGMPVRYVASLQKFLVTGCYCSLACAAAHNFELNRHSPQECIARHALLNALAQVLDPGRREPVGPAPPRLALAAFGGHMSIDHFRSCGVPMLLSCSPMRAISQQIEEVCEADMRSEYRYVPIDRDRVSKCQEKMRITRSKPLVNFKNTLDHTMKLKYGPRIAQPSTSS</sequence>
<accession>A0A250XSF4</accession>
<feature type="region of interest" description="Disordered" evidence="1">
    <location>
        <begin position="307"/>
        <end position="411"/>
    </location>
</feature>
<dbReference type="Pfam" id="PF03031">
    <property type="entry name" value="NIF"/>
    <property type="match status" value="1"/>
</dbReference>
<dbReference type="OrthoDB" id="547610at2759"/>
<evidence type="ECO:0000313" key="4">
    <source>
        <dbReference type="Proteomes" id="UP000232323"/>
    </source>
</evidence>
<dbReference type="PANTHER" id="PTHR12210">
    <property type="entry name" value="DULLARD PROTEIN PHOSPHATASE"/>
    <property type="match status" value="1"/>
</dbReference>
<dbReference type="InterPro" id="IPR023214">
    <property type="entry name" value="HAD_sf"/>
</dbReference>
<feature type="region of interest" description="Disordered" evidence="1">
    <location>
        <begin position="465"/>
        <end position="497"/>
    </location>
</feature>
<organism evidence="3 4">
    <name type="scientific">Chlamydomonas eustigma</name>
    <dbReference type="NCBI Taxonomy" id="1157962"/>
    <lineage>
        <taxon>Eukaryota</taxon>
        <taxon>Viridiplantae</taxon>
        <taxon>Chlorophyta</taxon>
        <taxon>core chlorophytes</taxon>
        <taxon>Chlorophyceae</taxon>
        <taxon>CS clade</taxon>
        <taxon>Chlamydomonadales</taxon>
        <taxon>Chlamydomonadaceae</taxon>
        <taxon>Chlamydomonas</taxon>
    </lineage>
</organism>
<dbReference type="Proteomes" id="UP000232323">
    <property type="component" value="Unassembled WGS sequence"/>
</dbReference>
<feature type="region of interest" description="Disordered" evidence="1">
    <location>
        <begin position="204"/>
        <end position="271"/>
    </location>
</feature>
<dbReference type="STRING" id="1157962.A0A250XSF4"/>
<comment type="caution">
    <text evidence="3">The sequence shown here is derived from an EMBL/GenBank/DDBJ whole genome shotgun (WGS) entry which is preliminary data.</text>
</comment>
<evidence type="ECO:0000259" key="2">
    <source>
        <dbReference type="PROSITE" id="PS50969"/>
    </source>
</evidence>
<proteinExistence type="predicted"/>
<protein>
    <recommendedName>
        <fullName evidence="2">FCP1 homology domain-containing protein</fullName>
    </recommendedName>
</protein>
<dbReference type="PROSITE" id="PS50969">
    <property type="entry name" value="FCP1"/>
    <property type="match status" value="1"/>
</dbReference>
<gene>
    <name evidence="3" type="ORF">CEUSTIGMA_g13145.t1</name>
</gene>
<reference evidence="3 4" key="1">
    <citation type="submission" date="2017-08" db="EMBL/GenBank/DDBJ databases">
        <title>Acidophilic green algal genome provides insights into adaptation to an acidic environment.</title>
        <authorList>
            <person name="Hirooka S."/>
            <person name="Hirose Y."/>
            <person name="Kanesaki Y."/>
            <person name="Higuchi S."/>
            <person name="Fujiwara T."/>
            <person name="Onuma R."/>
            <person name="Era A."/>
            <person name="Ohbayashi R."/>
            <person name="Uzuka A."/>
            <person name="Nozaki H."/>
            <person name="Yoshikawa H."/>
            <person name="Miyagishima S.Y."/>
        </authorList>
    </citation>
    <scope>NUCLEOTIDE SEQUENCE [LARGE SCALE GENOMIC DNA]</scope>
    <source>
        <strain evidence="3 4">NIES-2499</strain>
    </source>
</reference>
<feature type="compositionally biased region" description="Low complexity" evidence="1">
    <location>
        <begin position="480"/>
        <end position="493"/>
    </location>
</feature>
<dbReference type="InterPro" id="IPR004274">
    <property type="entry name" value="FCP1_dom"/>
</dbReference>